<organism evidence="2 3">
    <name type="scientific">Candidatus Uhrbacteria bacterium RIFCSPLOWO2_02_FULL_48_18</name>
    <dbReference type="NCBI Taxonomy" id="1802408"/>
    <lineage>
        <taxon>Bacteria</taxon>
        <taxon>Candidatus Uhriibacteriota</taxon>
    </lineage>
</organism>
<dbReference type="Proteomes" id="UP000176593">
    <property type="component" value="Unassembled WGS sequence"/>
</dbReference>
<dbReference type="CDD" id="cd02440">
    <property type="entry name" value="AdoMet_MTases"/>
    <property type="match status" value="1"/>
</dbReference>
<dbReference type="AlphaFoldDB" id="A0A1F7VDP6"/>
<dbReference type="SUPFAM" id="SSF53335">
    <property type="entry name" value="S-adenosyl-L-methionine-dependent methyltransferases"/>
    <property type="match status" value="1"/>
</dbReference>
<dbReference type="EMBL" id="MGEQ01000001">
    <property type="protein sequence ID" value="OGL88258.1"/>
    <property type="molecule type" value="Genomic_DNA"/>
</dbReference>
<name>A0A1F7VDP6_9BACT</name>
<evidence type="ECO:0000313" key="2">
    <source>
        <dbReference type="EMBL" id="OGL88258.1"/>
    </source>
</evidence>
<dbReference type="Gene3D" id="3.40.50.150">
    <property type="entry name" value="Vaccinia Virus protein VP39"/>
    <property type="match status" value="1"/>
</dbReference>
<proteinExistence type="predicted"/>
<sequence length="399" mass="43702">MQTFFILGSHPDLAKAEILSVVGLNSKILLESSTVLVLEHVEMPLEDLQNRLGGTIKIGVILDEYLGSDARACANATVGKASEATGKNKITFGFSAYDLGNPKAVQRIARSFKTLGGEIKNALRETDRPVRFVMAKEDALTSVVVETNGLNESGGEFCMFATQTSIILGRTSTVQDFKAWSDRDFGRPARDSRSGMLPPKLARMMINLSGANPSSSTILDPFCGSGTIPMEAALMGFKHIIGSDISEKAIKDSNTNTDWLYANVSRIRPIGPISKKNDIFFRVSDAKNIGSWLTEPVDAIVAETYLGPPKHGWDRPALEALKAELMKMYRDSLAALSKKLKSDGTIVIAFPAFVVKNEVIKLPLKKAIEDAGLMIDATWIYKRPDQMTAREIVRMKKTR</sequence>
<dbReference type="InterPro" id="IPR000241">
    <property type="entry name" value="RlmKL-like_Mtase"/>
</dbReference>
<evidence type="ECO:0000313" key="3">
    <source>
        <dbReference type="Proteomes" id="UP000176593"/>
    </source>
</evidence>
<protein>
    <recommendedName>
        <fullName evidence="1">Ribosomal RNA large subunit methyltransferase K/L-like methyltransferase domain-containing protein</fullName>
    </recommendedName>
</protein>
<accession>A0A1F7VDP6</accession>
<dbReference type="GO" id="GO:0030488">
    <property type="term" value="P:tRNA methylation"/>
    <property type="evidence" value="ECO:0007669"/>
    <property type="project" value="TreeGrafter"/>
</dbReference>
<dbReference type="Pfam" id="PF01170">
    <property type="entry name" value="UPF0020"/>
    <property type="match status" value="1"/>
</dbReference>
<reference evidence="2 3" key="1">
    <citation type="journal article" date="2016" name="Nat. Commun.">
        <title>Thousands of microbial genomes shed light on interconnected biogeochemical processes in an aquifer system.</title>
        <authorList>
            <person name="Anantharaman K."/>
            <person name="Brown C.T."/>
            <person name="Hug L.A."/>
            <person name="Sharon I."/>
            <person name="Castelle C.J."/>
            <person name="Probst A.J."/>
            <person name="Thomas B.C."/>
            <person name="Singh A."/>
            <person name="Wilkins M.J."/>
            <person name="Karaoz U."/>
            <person name="Brodie E.L."/>
            <person name="Williams K.H."/>
            <person name="Hubbard S.S."/>
            <person name="Banfield J.F."/>
        </authorList>
    </citation>
    <scope>NUCLEOTIDE SEQUENCE [LARGE SCALE GENOMIC DNA]</scope>
</reference>
<comment type="caution">
    <text evidence="2">The sequence shown here is derived from an EMBL/GenBank/DDBJ whole genome shotgun (WGS) entry which is preliminary data.</text>
</comment>
<feature type="domain" description="Ribosomal RNA large subunit methyltransferase K/L-like methyltransferase" evidence="1">
    <location>
        <begin position="193"/>
        <end position="351"/>
    </location>
</feature>
<dbReference type="GO" id="GO:0016423">
    <property type="term" value="F:tRNA (guanine) methyltransferase activity"/>
    <property type="evidence" value="ECO:0007669"/>
    <property type="project" value="TreeGrafter"/>
</dbReference>
<evidence type="ECO:0000259" key="1">
    <source>
        <dbReference type="Pfam" id="PF01170"/>
    </source>
</evidence>
<dbReference type="PANTHER" id="PTHR14911:SF13">
    <property type="entry name" value="TRNA (GUANINE(6)-N2)-METHYLTRANSFERASE THUMP3"/>
    <property type="match status" value="1"/>
</dbReference>
<dbReference type="PANTHER" id="PTHR14911">
    <property type="entry name" value="THUMP DOMAIN-CONTAINING"/>
    <property type="match status" value="1"/>
</dbReference>
<gene>
    <name evidence="2" type="ORF">A3I41_00860</name>
</gene>
<dbReference type="InterPro" id="IPR029063">
    <property type="entry name" value="SAM-dependent_MTases_sf"/>
</dbReference>